<name>A0A0V1DSM4_TRIPS</name>
<comment type="caution">
    <text evidence="2">The sequence shown here is derived from an EMBL/GenBank/DDBJ whole genome shotgun (WGS) entry which is preliminary data.</text>
</comment>
<sequence length="63" mass="7617">MYCSFMSNQSARVSYPKYANFQYPAIDDFLRNLIKFLIRAFKIRLRKSSAYFMHLPFHSENLE</sequence>
<dbReference type="EMBL" id="JYDT01001719">
    <property type="protein sequence ID" value="KRY64178.1"/>
    <property type="molecule type" value="Genomic_DNA"/>
</dbReference>
<reference evidence="2 3" key="1">
    <citation type="submission" date="2015-01" db="EMBL/GenBank/DDBJ databases">
        <title>Evolution of Trichinella species and genotypes.</title>
        <authorList>
            <person name="Korhonen P.K."/>
            <person name="Edoardo P."/>
            <person name="Giuseppe L.R."/>
            <person name="Gasser R.B."/>
        </authorList>
    </citation>
    <scope>NUCLEOTIDE SEQUENCE [LARGE SCALE GENOMIC DNA]</scope>
    <source>
        <strain evidence="2">ISS470</strain>
    </source>
</reference>
<evidence type="ECO:0000313" key="3">
    <source>
        <dbReference type="Proteomes" id="UP000054995"/>
    </source>
</evidence>
<dbReference type="Proteomes" id="UP000054995">
    <property type="component" value="Unassembled WGS sequence"/>
</dbReference>
<protein>
    <submittedName>
        <fullName evidence="2">Uncharacterized protein</fullName>
    </submittedName>
</protein>
<gene>
    <name evidence="1" type="ORF">T4D_10936</name>
    <name evidence="2" type="ORF">T4D_1576</name>
</gene>
<accession>A0A0V1DSM4</accession>
<organism evidence="2 3">
    <name type="scientific">Trichinella pseudospiralis</name>
    <name type="common">Parasitic roundworm</name>
    <dbReference type="NCBI Taxonomy" id="6337"/>
    <lineage>
        <taxon>Eukaryota</taxon>
        <taxon>Metazoa</taxon>
        <taxon>Ecdysozoa</taxon>
        <taxon>Nematoda</taxon>
        <taxon>Enoplea</taxon>
        <taxon>Dorylaimia</taxon>
        <taxon>Trichinellida</taxon>
        <taxon>Trichinellidae</taxon>
        <taxon>Trichinella</taxon>
    </lineage>
</organism>
<evidence type="ECO:0000313" key="1">
    <source>
        <dbReference type="EMBL" id="KRY63677.1"/>
    </source>
</evidence>
<dbReference type="AlphaFoldDB" id="A0A0V1DSM4"/>
<keyword evidence="3" id="KW-1185">Reference proteome</keyword>
<dbReference type="EMBL" id="JYDT01002105">
    <property type="protein sequence ID" value="KRY63677.1"/>
    <property type="molecule type" value="Genomic_DNA"/>
</dbReference>
<evidence type="ECO:0000313" key="2">
    <source>
        <dbReference type="EMBL" id="KRY64178.1"/>
    </source>
</evidence>
<proteinExistence type="predicted"/>